<dbReference type="EMBL" id="JBCGDC010000011">
    <property type="protein sequence ID" value="MFB6392557.1"/>
    <property type="molecule type" value="Genomic_DNA"/>
</dbReference>
<keyword evidence="2" id="KW-1185">Reference proteome</keyword>
<proteinExistence type="predicted"/>
<evidence type="ECO:0000313" key="1">
    <source>
        <dbReference type="EMBL" id="MFB6392557.1"/>
    </source>
</evidence>
<name>A0ABV5CKN7_9ACTN</name>
<protein>
    <submittedName>
        <fullName evidence="1">Uncharacterized protein</fullName>
    </submittedName>
</protein>
<sequence>MSGLPAGVLDTDDVAVKVDDWSLAHRPVADRTTCGLLMARMVVPRPAAGHLAARSARFCTTCFPRPRGS</sequence>
<gene>
    <name evidence="1" type="ORF">AAFH96_05495</name>
</gene>
<reference evidence="1 2" key="1">
    <citation type="submission" date="2024-04" db="EMBL/GenBank/DDBJ databases">
        <title>Polymorphospora sp. isolated from Baiyangdian Lake in Xiong'an New Area.</title>
        <authorList>
            <person name="Zhang X."/>
            <person name="Liu J."/>
        </authorList>
    </citation>
    <scope>NUCLEOTIDE SEQUENCE [LARGE SCALE GENOMIC DNA]</scope>
    <source>
        <strain evidence="1 2">2-325</strain>
    </source>
</reference>
<organism evidence="1 2">
    <name type="scientific">Polymorphospora lycopeni</name>
    <dbReference type="NCBI Taxonomy" id="3140240"/>
    <lineage>
        <taxon>Bacteria</taxon>
        <taxon>Bacillati</taxon>
        <taxon>Actinomycetota</taxon>
        <taxon>Actinomycetes</taxon>
        <taxon>Micromonosporales</taxon>
        <taxon>Micromonosporaceae</taxon>
        <taxon>Polymorphospora</taxon>
    </lineage>
</organism>
<dbReference type="RefSeq" id="WP_375733273.1">
    <property type="nucleotide sequence ID" value="NZ_JBCGDC010000011.1"/>
</dbReference>
<dbReference type="Proteomes" id="UP001582793">
    <property type="component" value="Unassembled WGS sequence"/>
</dbReference>
<comment type="caution">
    <text evidence="1">The sequence shown here is derived from an EMBL/GenBank/DDBJ whole genome shotgun (WGS) entry which is preliminary data.</text>
</comment>
<evidence type="ECO:0000313" key="2">
    <source>
        <dbReference type="Proteomes" id="UP001582793"/>
    </source>
</evidence>
<accession>A0ABV5CKN7</accession>